<dbReference type="GO" id="GO:0006400">
    <property type="term" value="P:tRNA modification"/>
    <property type="evidence" value="ECO:0007669"/>
    <property type="project" value="UniProtKB-UniRule"/>
</dbReference>
<dbReference type="AlphaFoldDB" id="A0A074LSD2"/>
<dbReference type="RefSeq" id="WP_052036208.1">
    <property type="nucleotide sequence ID" value="NZ_JMIR01000012.1"/>
</dbReference>
<evidence type="ECO:0000256" key="1">
    <source>
        <dbReference type="ARBA" id="ARBA00004496"/>
    </source>
</evidence>
<dbReference type="EMBL" id="JMIR01000012">
    <property type="protein sequence ID" value="KEO83400.1"/>
    <property type="molecule type" value="Genomic_DNA"/>
</dbReference>
<proteinExistence type="inferred from homology"/>
<evidence type="ECO:0000256" key="7">
    <source>
        <dbReference type="ARBA" id="ARBA00048539"/>
    </source>
</evidence>
<dbReference type="InterPro" id="IPR014729">
    <property type="entry name" value="Rossmann-like_a/b/a_fold"/>
</dbReference>
<dbReference type="SUPFAM" id="SSF56037">
    <property type="entry name" value="PheT/TilS domain"/>
    <property type="match status" value="1"/>
</dbReference>
<dbReference type="Proteomes" id="UP000027931">
    <property type="component" value="Unassembled WGS sequence"/>
</dbReference>
<comment type="function">
    <text evidence="8">Ligates lysine onto the cytidine present at position 34 of the AUA codon-specific tRNA(Ile) that contains the anticodon CAU, in an ATP-dependent manner. Cytidine is converted to lysidine, thus changing the amino acid specificity of the tRNA from methionine to isoleucine.</text>
</comment>
<protein>
    <recommendedName>
        <fullName evidence="8">tRNA(Ile)-lysidine synthase</fullName>
        <ecNumber evidence="8">6.3.4.19</ecNumber>
    </recommendedName>
    <alternativeName>
        <fullName evidence="8">tRNA(Ile)-2-lysyl-cytidine synthase</fullName>
    </alternativeName>
    <alternativeName>
        <fullName evidence="8">tRNA(Ile)-lysidine synthetase</fullName>
    </alternativeName>
</protein>
<accession>A0A074LSD2</accession>
<dbReference type="CDD" id="cd01992">
    <property type="entry name" value="TilS_N"/>
    <property type="match status" value="1"/>
</dbReference>
<evidence type="ECO:0000313" key="11">
    <source>
        <dbReference type="Proteomes" id="UP000027931"/>
    </source>
</evidence>
<dbReference type="GO" id="GO:0005524">
    <property type="term" value="F:ATP binding"/>
    <property type="evidence" value="ECO:0007669"/>
    <property type="project" value="UniProtKB-UniRule"/>
</dbReference>
<dbReference type="InterPro" id="IPR015262">
    <property type="entry name" value="tRNA_Ile_lys_synt_subst-bd"/>
</dbReference>
<dbReference type="SMART" id="SM00977">
    <property type="entry name" value="TilS_C"/>
    <property type="match status" value="1"/>
</dbReference>
<feature type="domain" description="Lysidine-tRNA(Ile) synthetase C-terminal" evidence="9">
    <location>
        <begin position="401"/>
        <end position="473"/>
    </location>
</feature>
<dbReference type="eggNOG" id="COG0037">
    <property type="taxonomic scope" value="Bacteria"/>
</dbReference>
<comment type="caution">
    <text evidence="10">The sequence shown here is derived from an EMBL/GenBank/DDBJ whole genome shotgun (WGS) entry which is preliminary data.</text>
</comment>
<comment type="catalytic activity">
    <reaction evidence="7 8">
        <text>cytidine(34) in tRNA(Ile2) + L-lysine + ATP = lysidine(34) in tRNA(Ile2) + AMP + diphosphate + H(+)</text>
        <dbReference type="Rhea" id="RHEA:43744"/>
        <dbReference type="Rhea" id="RHEA-COMP:10625"/>
        <dbReference type="Rhea" id="RHEA-COMP:10670"/>
        <dbReference type="ChEBI" id="CHEBI:15378"/>
        <dbReference type="ChEBI" id="CHEBI:30616"/>
        <dbReference type="ChEBI" id="CHEBI:32551"/>
        <dbReference type="ChEBI" id="CHEBI:33019"/>
        <dbReference type="ChEBI" id="CHEBI:82748"/>
        <dbReference type="ChEBI" id="CHEBI:83665"/>
        <dbReference type="ChEBI" id="CHEBI:456215"/>
        <dbReference type="EC" id="6.3.4.19"/>
    </reaction>
</comment>
<evidence type="ECO:0000256" key="8">
    <source>
        <dbReference type="HAMAP-Rule" id="MF_01161"/>
    </source>
</evidence>
<dbReference type="SUPFAM" id="SSF52402">
    <property type="entry name" value="Adenine nucleotide alpha hydrolases-like"/>
    <property type="match status" value="1"/>
</dbReference>
<organism evidence="10 11">
    <name type="scientific">Tumebacillus flagellatus</name>
    <dbReference type="NCBI Taxonomy" id="1157490"/>
    <lineage>
        <taxon>Bacteria</taxon>
        <taxon>Bacillati</taxon>
        <taxon>Bacillota</taxon>
        <taxon>Bacilli</taxon>
        <taxon>Bacillales</taxon>
        <taxon>Alicyclobacillaceae</taxon>
        <taxon>Tumebacillus</taxon>
    </lineage>
</organism>
<evidence type="ECO:0000256" key="2">
    <source>
        <dbReference type="ARBA" id="ARBA00022490"/>
    </source>
</evidence>
<evidence type="ECO:0000256" key="5">
    <source>
        <dbReference type="ARBA" id="ARBA00022741"/>
    </source>
</evidence>
<dbReference type="Pfam" id="PF11734">
    <property type="entry name" value="TilS_C"/>
    <property type="match status" value="1"/>
</dbReference>
<dbReference type="HAMAP" id="MF_01161">
    <property type="entry name" value="tRNA_Ile_lys_synt"/>
    <property type="match status" value="1"/>
</dbReference>
<comment type="subcellular location">
    <subcellularLocation>
        <location evidence="1 8">Cytoplasm</location>
    </subcellularLocation>
</comment>
<evidence type="ECO:0000313" key="10">
    <source>
        <dbReference type="EMBL" id="KEO83400.1"/>
    </source>
</evidence>
<reference evidence="10 11" key="1">
    <citation type="journal article" date="2013" name="Int. J. Syst. Evol. Microbiol.">
        <title>Tumebacillus flagellatus sp. nov., an alpha-amylase/pullulanase-producing bacterium isolated from cassava wastewater.</title>
        <authorList>
            <person name="Wang Q."/>
            <person name="Xie N."/>
            <person name="Qin Y."/>
            <person name="Shen N."/>
            <person name="Zhu J."/>
            <person name="Mi H."/>
            <person name="Huang R."/>
        </authorList>
    </citation>
    <scope>NUCLEOTIDE SEQUENCE [LARGE SCALE GENOMIC DNA]</scope>
    <source>
        <strain evidence="10 11">GST4</strain>
    </source>
</reference>
<dbReference type="EC" id="6.3.4.19" evidence="8"/>
<evidence type="ECO:0000256" key="3">
    <source>
        <dbReference type="ARBA" id="ARBA00022598"/>
    </source>
</evidence>
<sequence length="479" mass="53840">MKSHPVIDSVRRTVADHHLLTSGDKVLVAVSGGVDSMVLLDVLCKLQDELAITVLAAHVDHGLRGEESRGDRAFVEREAGLRGVEVFSESFDVKAYAQERGLSTQAAAREVRYGFLERVAEETGAKRIATAHHADDQAETVLMNLLRGTSVRGLGGIPVRRLDEGGAREVIRPLFDVWRRDIASYAQDFGILYREDSSNASTHYLRNKIRIHLLPELAREYNGGVKSHLVQLAEQAREDDRYLNGLAQREFRQVCRMESPGRISADVRLLGVSPLPLQRRVITLILYYLRGHTRVWEQVHIESIRSLLSNRYPSAEVHLPHGVVARREYDRLLFTHEDDRCESPHGSAVPDAPYELTRHGRHELPEFGMAFHVEEVEGAPSRPKDAWVAHFDADELAGSRIYIRSRATGDTLRPLGLQGSKLLSDVFVDRKVPKARRETWPLLCINDSIAWVVGLTRGQAGLVTPETRRTLVIRAERLA</sequence>
<dbReference type="GO" id="GO:0005737">
    <property type="term" value="C:cytoplasm"/>
    <property type="evidence" value="ECO:0007669"/>
    <property type="project" value="UniProtKB-SubCell"/>
</dbReference>
<dbReference type="Gene3D" id="3.40.50.620">
    <property type="entry name" value="HUPs"/>
    <property type="match status" value="1"/>
</dbReference>
<dbReference type="STRING" id="1157490.EL26_10525"/>
<keyword evidence="4 8" id="KW-0819">tRNA processing</keyword>
<keyword evidence="3 8" id="KW-0436">Ligase</keyword>
<comment type="similarity">
    <text evidence="8">Belongs to the tRNA(Ile)-lysidine synthase family.</text>
</comment>
<dbReference type="InterPro" id="IPR011063">
    <property type="entry name" value="TilS/TtcA_N"/>
</dbReference>
<dbReference type="SUPFAM" id="SSF82829">
    <property type="entry name" value="MesJ substrate recognition domain-like"/>
    <property type="match status" value="1"/>
</dbReference>
<dbReference type="PANTHER" id="PTHR43033">
    <property type="entry name" value="TRNA(ILE)-LYSIDINE SYNTHASE-RELATED"/>
    <property type="match status" value="1"/>
</dbReference>
<evidence type="ECO:0000256" key="4">
    <source>
        <dbReference type="ARBA" id="ARBA00022694"/>
    </source>
</evidence>
<dbReference type="OrthoDB" id="9807403at2"/>
<gene>
    <name evidence="8" type="primary">tilS</name>
    <name evidence="10" type="ORF">EL26_10525</name>
</gene>
<dbReference type="PANTHER" id="PTHR43033:SF1">
    <property type="entry name" value="TRNA(ILE)-LYSIDINE SYNTHASE-RELATED"/>
    <property type="match status" value="1"/>
</dbReference>
<dbReference type="InterPro" id="IPR012795">
    <property type="entry name" value="tRNA_Ile_lys_synt_N"/>
</dbReference>
<name>A0A074LSD2_9BACL</name>
<keyword evidence="11" id="KW-1185">Reference proteome</keyword>
<dbReference type="NCBIfam" id="TIGR02433">
    <property type="entry name" value="lysidine_TilS_C"/>
    <property type="match status" value="1"/>
</dbReference>
<feature type="binding site" evidence="8">
    <location>
        <begin position="31"/>
        <end position="36"/>
    </location>
    <ligand>
        <name>ATP</name>
        <dbReference type="ChEBI" id="CHEBI:30616"/>
    </ligand>
</feature>
<evidence type="ECO:0000259" key="9">
    <source>
        <dbReference type="SMART" id="SM00977"/>
    </source>
</evidence>
<dbReference type="Gene3D" id="3.30.465.60">
    <property type="match status" value="1"/>
</dbReference>
<dbReference type="InterPro" id="IPR012094">
    <property type="entry name" value="tRNA_Ile_lys_synt"/>
</dbReference>
<evidence type="ECO:0000256" key="6">
    <source>
        <dbReference type="ARBA" id="ARBA00022840"/>
    </source>
</evidence>
<keyword evidence="5 8" id="KW-0547">Nucleotide-binding</keyword>
<keyword evidence="6 8" id="KW-0067">ATP-binding</keyword>
<dbReference type="Pfam" id="PF01171">
    <property type="entry name" value="ATP_bind_3"/>
    <property type="match status" value="1"/>
</dbReference>
<comment type="domain">
    <text evidence="8">The N-terminal region contains the highly conserved SGGXDS motif, predicted to be a P-loop motif involved in ATP binding.</text>
</comment>
<dbReference type="GO" id="GO:0032267">
    <property type="term" value="F:tRNA(Ile)-lysidine synthase activity"/>
    <property type="evidence" value="ECO:0007669"/>
    <property type="project" value="UniProtKB-EC"/>
</dbReference>
<dbReference type="NCBIfam" id="TIGR02432">
    <property type="entry name" value="lysidine_TilS_N"/>
    <property type="match status" value="1"/>
</dbReference>
<keyword evidence="2 8" id="KW-0963">Cytoplasm</keyword>
<dbReference type="Pfam" id="PF09179">
    <property type="entry name" value="TilS"/>
    <property type="match status" value="1"/>
</dbReference>
<dbReference type="InterPro" id="IPR012796">
    <property type="entry name" value="Lysidine-tRNA-synth_C"/>
</dbReference>